<keyword evidence="5 9" id="KW-0812">Transmembrane</keyword>
<dbReference type="EMBL" id="CP013118">
    <property type="protein sequence ID" value="ALO16739.1"/>
    <property type="molecule type" value="Genomic_DNA"/>
</dbReference>
<evidence type="ECO:0000256" key="4">
    <source>
        <dbReference type="ARBA" id="ARBA00022679"/>
    </source>
</evidence>
<evidence type="ECO:0000256" key="3">
    <source>
        <dbReference type="ARBA" id="ARBA00022475"/>
    </source>
</evidence>
<name>A0A0S2I2U7_9BACT</name>
<keyword evidence="6 9" id="KW-1133">Transmembrane helix</keyword>
<evidence type="ECO:0000256" key="1">
    <source>
        <dbReference type="ARBA" id="ARBA00004651"/>
    </source>
</evidence>
<dbReference type="GO" id="GO:0016410">
    <property type="term" value="F:N-acyltransferase activity"/>
    <property type="evidence" value="ECO:0007669"/>
    <property type="project" value="UniProtKB-UniRule"/>
</dbReference>
<dbReference type="InterPro" id="IPR045378">
    <property type="entry name" value="LNT_N"/>
</dbReference>
<dbReference type="PATRIC" id="fig|1307839.3.peg.3281"/>
<reference evidence="11 12" key="1">
    <citation type="submission" date="2015-11" db="EMBL/GenBank/DDBJ databases">
        <title>Description and complete genome sequence of a novel strain predominating in hypersaline microbial mats and representing a new family of the Bacteriodetes phylum.</title>
        <authorList>
            <person name="Spring S."/>
            <person name="Bunk B."/>
            <person name="Sproer C."/>
            <person name="Klenk H.-P."/>
        </authorList>
    </citation>
    <scope>NUCLEOTIDE SEQUENCE [LARGE SCALE GENOMIC DNA]</scope>
    <source>
        <strain evidence="11 12">L21-Spi-D4</strain>
    </source>
</reference>
<dbReference type="HAMAP" id="MF_01148">
    <property type="entry name" value="Lnt"/>
    <property type="match status" value="1"/>
</dbReference>
<comment type="subcellular location">
    <subcellularLocation>
        <location evidence="1 9">Cell membrane</location>
        <topology evidence="1 9">Multi-pass membrane protein</topology>
    </subcellularLocation>
</comment>
<accession>A0A0S2I2U7</accession>
<feature type="transmembrane region" description="Helical" evidence="9">
    <location>
        <begin position="189"/>
        <end position="209"/>
    </location>
</feature>
<comment type="similarity">
    <text evidence="2 9">Belongs to the CN hydrolase family. Apolipoprotein N-acyltransferase subfamily.</text>
</comment>
<evidence type="ECO:0000256" key="7">
    <source>
        <dbReference type="ARBA" id="ARBA00023136"/>
    </source>
</evidence>
<gene>
    <name evidence="9 11" type="primary">lnt</name>
    <name evidence="11" type="ORF">L21SP5_03124</name>
</gene>
<dbReference type="Pfam" id="PF20154">
    <property type="entry name" value="LNT_N"/>
    <property type="match status" value="1"/>
</dbReference>
<keyword evidence="8 9" id="KW-0012">Acyltransferase</keyword>
<dbReference type="InterPro" id="IPR003010">
    <property type="entry name" value="C-N_Hydrolase"/>
</dbReference>
<dbReference type="PROSITE" id="PS50263">
    <property type="entry name" value="CN_HYDROLASE"/>
    <property type="match status" value="1"/>
</dbReference>
<feature type="domain" description="CN hydrolase" evidence="10">
    <location>
        <begin position="226"/>
        <end position="506"/>
    </location>
</feature>
<keyword evidence="4 9" id="KW-0808">Transferase</keyword>
<dbReference type="NCBIfam" id="TIGR00546">
    <property type="entry name" value="lnt"/>
    <property type="match status" value="1"/>
</dbReference>
<feature type="transmembrane region" description="Helical" evidence="9">
    <location>
        <begin position="52"/>
        <end position="74"/>
    </location>
</feature>
<keyword evidence="7 9" id="KW-0472">Membrane</keyword>
<dbReference type="PANTHER" id="PTHR38686">
    <property type="entry name" value="APOLIPOPROTEIN N-ACYLTRANSFERASE"/>
    <property type="match status" value="1"/>
</dbReference>
<organism evidence="11 12">
    <name type="scientific">Salinivirga cyanobacteriivorans</name>
    <dbReference type="NCBI Taxonomy" id="1307839"/>
    <lineage>
        <taxon>Bacteria</taxon>
        <taxon>Pseudomonadati</taxon>
        <taxon>Bacteroidota</taxon>
        <taxon>Bacteroidia</taxon>
        <taxon>Bacteroidales</taxon>
        <taxon>Salinivirgaceae</taxon>
        <taxon>Salinivirga</taxon>
    </lineage>
</organism>
<keyword evidence="12" id="KW-1185">Reference proteome</keyword>
<evidence type="ECO:0000313" key="11">
    <source>
        <dbReference type="EMBL" id="ALO16739.1"/>
    </source>
</evidence>
<dbReference type="GO" id="GO:0042158">
    <property type="term" value="P:lipoprotein biosynthetic process"/>
    <property type="evidence" value="ECO:0007669"/>
    <property type="project" value="UniProtKB-UniRule"/>
</dbReference>
<comment type="catalytic activity">
    <reaction evidence="9">
        <text>N-terminal S-1,2-diacyl-sn-glyceryl-L-cysteinyl-[lipoprotein] + a glycerophospholipid = N-acyl-S-1,2-diacyl-sn-glyceryl-L-cysteinyl-[lipoprotein] + a 2-acyl-sn-glycero-3-phospholipid + H(+)</text>
        <dbReference type="Rhea" id="RHEA:48228"/>
        <dbReference type="Rhea" id="RHEA-COMP:14681"/>
        <dbReference type="Rhea" id="RHEA-COMP:14684"/>
        <dbReference type="ChEBI" id="CHEBI:15378"/>
        <dbReference type="ChEBI" id="CHEBI:136912"/>
        <dbReference type="ChEBI" id="CHEBI:140656"/>
        <dbReference type="ChEBI" id="CHEBI:140657"/>
        <dbReference type="ChEBI" id="CHEBI:140660"/>
        <dbReference type="EC" id="2.3.1.269"/>
    </reaction>
</comment>
<dbReference type="RefSeq" id="WP_057954088.1">
    <property type="nucleotide sequence ID" value="NZ_CP013118.1"/>
</dbReference>
<keyword evidence="11" id="KW-0449">Lipoprotein</keyword>
<dbReference type="GO" id="GO:0005886">
    <property type="term" value="C:plasma membrane"/>
    <property type="evidence" value="ECO:0007669"/>
    <property type="project" value="UniProtKB-SubCell"/>
</dbReference>
<feature type="transmembrane region" description="Helical" evidence="9">
    <location>
        <begin position="506"/>
        <end position="524"/>
    </location>
</feature>
<dbReference type="InterPro" id="IPR036526">
    <property type="entry name" value="C-N_Hydrolase_sf"/>
</dbReference>
<keyword evidence="3 9" id="KW-1003">Cell membrane</keyword>
<feature type="transmembrane region" description="Helical" evidence="9">
    <location>
        <begin position="110"/>
        <end position="127"/>
    </location>
</feature>
<dbReference type="PANTHER" id="PTHR38686:SF1">
    <property type="entry name" value="APOLIPOPROTEIN N-ACYLTRANSFERASE"/>
    <property type="match status" value="1"/>
</dbReference>
<proteinExistence type="inferred from homology"/>
<protein>
    <recommendedName>
        <fullName evidence="9">Apolipoprotein N-acyltransferase</fullName>
        <shortName evidence="9">ALP N-acyltransferase</shortName>
        <ecNumber evidence="9">2.3.1.269</ecNumber>
    </recommendedName>
</protein>
<dbReference type="STRING" id="1307839.L21SP5_03124"/>
<dbReference type="KEGG" id="blq:L21SP5_03124"/>
<evidence type="ECO:0000313" key="12">
    <source>
        <dbReference type="Proteomes" id="UP000064893"/>
    </source>
</evidence>
<comment type="function">
    <text evidence="9">Catalyzes the phospholipid dependent N-acylation of the N-terminal cysteine of apolipoprotein, the last step in lipoprotein maturation.</text>
</comment>
<dbReference type="Gene3D" id="3.60.110.10">
    <property type="entry name" value="Carbon-nitrogen hydrolase"/>
    <property type="match status" value="1"/>
</dbReference>
<dbReference type="CDD" id="cd07571">
    <property type="entry name" value="ALP_N-acyl_transferase"/>
    <property type="match status" value="1"/>
</dbReference>
<evidence type="ECO:0000256" key="9">
    <source>
        <dbReference type="HAMAP-Rule" id="MF_01148"/>
    </source>
</evidence>
<dbReference type="Pfam" id="PF00795">
    <property type="entry name" value="CN_hydrolase"/>
    <property type="match status" value="1"/>
</dbReference>
<evidence type="ECO:0000256" key="2">
    <source>
        <dbReference type="ARBA" id="ARBA00010065"/>
    </source>
</evidence>
<sequence length="533" mass="61678">MKPLFRLGLALLSGLMLTMAWYSEWMTVLLFIAFVPLLLIEEYYLDTRKNVFGVFNYSYLVFLIWNLFTTYWIYKATLPGAVMAVLANSALMAFIFWLYHLSRRWSDKKVGRYALVFWWITFEYLYFKTEISWPWLTLGNGFAFNAEWVQWYEYTGVLGGSLWILISNIIIVSSIAELVLQRNTMNKRLIANGVLFALIIFVPIILSYVRYHNYEEQGEQVEMVILQPNIDPYHEKFGSMGALEQTSRLLEVADNQITPRTKYVIGPETALVERIWEGHARDYGSVRMIEKFLEENAHVAFVVGASTRREYGEGDFIPPTARQFRNSETYYDRFNAALQITTYDIDFYHKSKLVPGVEKVPYYQYFKFLDNFAADLGGTVGSLGKQAESSVFRFRGTTVAPIICYESIYPEYVASYVKKGANFLFIITNDGWWGNTPGFEQHMRYARLRAIETRRSIARSANTGISAFINQRGDVIKPTKWWTPTSIKHAVAENDEVTYYVANGDYLGRVAAFFTILIILLMLVKKILNKKST</sequence>
<dbReference type="SUPFAM" id="SSF56317">
    <property type="entry name" value="Carbon-nitrogen hydrolase"/>
    <property type="match status" value="1"/>
</dbReference>
<evidence type="ECO:0000256" key="8">
    <source>
        <dbReference type="ARBA" id="ARBA00023315"/>
    </source>
</evidence>
<dbReference type="AlphaFoldDB" id="A0A0S2I2U7"/>
<dbReference type="OrthoDB" id="9804277at2"/>
<dbReference type="EC" id="2.3.1.269" evidence="9"/>
<dbReference type="UniPathway" id="UPA00666"/>
<evidence type="ECO:0000256" key="5">
    <source>
        <dbReference type="ARBA" id="ARBA00022692"/>
    </source>
</evidence>
<dbReference type="InterPro" id="IPR004563">
    <property type="entry name" value="Apolipo_AcylTrfase"/>
</dbReference>
<comment type="pathway">
    <text evidence="9">Protein modification; lipoprotein biosynthesis (N-acyl transfer).</text>
</comment>
<evidence type="ECO:0000256" key="6">
    <source>
        <dbReference type="ARBA" id="ARBA00022989"/>
    </source>
</evidence>
<feature type="transmembrane region" description="Helical" evidence="9">
    <location>
        <begin position="161"/>
        <end position="180"/>
    </location>
</feature>
<evidence type="ECO:0000259" key="10">
    <source>
        <dbReference type="PROSITE" id="PS50263"/>
    </source>
</evidence>
<dbReference type="Proteomes" id="UP000064893">
    <property type="component" value="Chromosome"/>
</dbReference>
<feature type="transmembrane region" description="Helical" evidence="9">
    <location>
        <begin position="20"/>
        <end position="40"/>
    </location>
</feature>
<feature type="transmembrane region" description="Helical" evidence="9">
    <location>
        <begin position="80"/>
        <end position="98"/>
    </location>
</feature>